<organism evidence="3 4">
    <name type="scientific">Rapidithrix thailandica</name>
    <dbReference type="NCBI Taxonomy" id="413964"/>
    <lineage>
        <taxon>Bacteria</taxon>
        <taxon>Pseudomonadati</taxon>
        <taxon>Bacteroidota</taxon>
        <taxon>Cytophagia</taxon>
        <taxon>Cytophagales</taxon>
        <taxon>Flammeovirgaceae</taxon>
        <taxon>Rapidithrix</taxon>
    </lineage>
</organism>
<proteinExistence type="predicted"/>
<name>A0AAW9S086_9BACT</name>
<dbReference type="PANTHER" id="PTHR31061">
    <property type="entry name" value="LD22376P"/>
    <property type="match status" value="1"/>
</dbReference>
<dbReference type="InterPro" id="IPR032176">
    <property type="entry name" value="DUF5009"/>
</dbReference>
<feature type="transmembrane region" description="Helical" evidence="1">
    <location>
        <begin position="262"/>
        <end position="279"/>
    </location>
</feature>
<comment type="caution">
    <text evidence="3">The sequence shown here is derived from an EMBL/GenBank/DDBJ whole genome shotgun (WGS) entry which is preliminary data.</text>
</comment>
<evidence type="ECO:0000313" key="3">
    <source>
        <dbReference type="EMBL" id="MEN7547223.1"/>
    </source>
</evidence>
<dbReference type="Proteomes" id="UP001403385">
    <property type="component" value="Unassembled WGS sequence"/>
</dbReference>
<dbReference type="PANTHER" id="PTHR31061:SF24">
    <property type="entry name" value="LD22376P"/>
    <property type="match status" value="1"/>
</dbReference>
<keyword evidence="1" id="KW-1133">Transmembrane helix</keyword>
<sequence>MKRIMTTQVTQKPETKPLSPPIGMYKSMTGGRIESIDSMRGLTILTMIFVNEVAGVSGIPQWMKHVSADADAMTFVDVVFPAFLFIVGMSIPFSTNARFKKGDSPLQVWKHILVRTVSLWAIGVFMVNVGTGYNEEAMGMSIHLWTLLMYACIFLVWNIYPKSFTFQKKWTIRGVGLAGMLTLFLLYRGGDGTEPIQPQWWGILGLIGWAYLYANIGYWLVKGNRFGLLALLFGCIAFYALANSSWVEGSWFTWMKGQAGNASHMALTLGGVVLSLIFFEKNKHSSPTSLWVFAAVFAILVFALGYVLRPYFGISKIHATPTWALYCIGICIVLYAFLYWLLDLQKQKAWSVFLKPAGANPLLIYFLPPILLAGTQYVDFHPLPQLFHSGLPGILWSWVFAFVMLGAVVGLNKLKIRLHL</sequence>
<keyword evidence="4" id="KW-1185">Reference proteome</keyword>
<feature type="transmembrane region" description="Helical" evidence="1">
    <location>
        <begin position="72"/>
        <end position="91"/>
    </location>
</feature>
<feature type="transmembrane region" description="Helical" evidence="1">
    <location>
        <begin position="42"/>
        <end position="60"/>
    </location>
</feature>
<feature type="transmembrane region" description="Helical" evidence="1">
    <location>
        <begin position="112"/>
        <end position="130"/>
    </location>
</feature>
<accession>A0AAW9S086</accession>
<feature type="transmembrane region" description="Helical" evidence="1">
    <location>
        <begin position="323"/>
        <end position="342"/>
    </location>
</feature>
<evidence type="ECO:0000256" key="1">
    <source>
        <dbReference type="SAM" id="Phobius"/>
    </source>
</evidence>
<dbReference type="EMBL" id="JBDKWZ010000002">
    <property type="protein sequence ID" value="MEN7547223.1"/>
    <property type="molecule type" value="Genomic_DNA"/>
</dbReference>
<protein>
    <submittedName>
        <fullName evidence="3">DUF5009 domain-containing protein</fullName>
    </submittedName>
</protein>
<feature type="transmembrane region" description="Helical" evidence="1">
    <location>
        <begin position="291"/>
        <end position="311"/>
    </location>
</feature>
<reference evidence="3 4" key="1">
    <citation type="submission" date="2024-04" db="EMBL/GenBank/DDBJ databases">
        <title>Novel genus in family Flammeovirgaceae.</title>
        <authorList>
            <person name="Nguyen T.H."/>
            <person name="Vuong T.Q."/>
            <person name="Le H."/>
            <person name="Kim S.-G."/>
        </authorList>
    </citation>
    <scope>NUCLEOTIDE SEQUENCE [LARGE SCALE GENOMIC DNA]</scope>
    <source>
        <strain evidence="3 4">JCM 23209</strain>
    </source>
</reference>
<feature type="transmembrane region" description="Helical" evidence="1">
    <location>
        <begin position="390"/>
        <end position="411"/>
    </location>
</feature>
<keyword evidence="1" id="KW-0812">Transmembrane</keyword>
<feature type="transmembrane region" description="Helical" evidence="1">
    <location>
        <begin position="362"/>
        <end position="378"/>
    </location>
</feature>
<dbReference type="AlphaFoldDB" id="A0AAW9S086"/>
<feature type="transmembrane region" description="Helical" evidence="1">
    <location>
        <begin position="226"/>
        <end position="242"/>
    </location>
</feature>
<feature type="transmembrane region" description="Helical" evidence="1">
    <location>
        <begin position="142"/>
        <end position="160"/>
    </location>
</feature>
<feature type="transmembrane region" description="Helical" evidence="1">
    <location>
        <begin position="200"/>
        <end position="221"/>
    </location>
</feature>
<feature type="transmembrane region" description="Helical" evidence="1">
    <location>
        <begin position="172"/>
        <end position="188"/>
    </location>
</feature>
<dbReference type="RefSeq" id="WP_346820008.1">
    <property type="nucleotide sequence ID" value="NZ_JBDKWZ010000002.1"/>
</dbReference>
<evidence type="ECO:0000313" key="4">
    <source>
        <dbReference type="Proteomes" id="UP001403385"/>
    </source>
</evidence>
<evidence type="ECO:0000259" key="2">
    <source>
        <dbReference type="Pfam" id="PF16401"/>
    </source>
</evidence>
<keyword evidence="1" id="KW-0472">Membrane</keyword>
<feature type="domain" description="DUF5009" evidence="2">
    <location>
        <begin position="32"/>
        <end position="253"/>
    </location>
</feature>
<dbReference type="Pfam" id="PF16401">
    <property type="entry name" value="DUF5009"/>
    <property type="match status" value="1"/>
</dbReference>
<gene>
    <name evidence="3" type="ORF">AAG747_04845</name>
</gene>